<organism evidence="1 2">
    <name type="scientific">Haemophilus parainfluenzae</name>
    <dbReference type="NCBI Taxonomy" id="729"/>
    <lineage>
        <taxon>Bacteria</taxon>
        <taxon>Pseudomonadati</taxon>
        <taxon>Pseudomonadota</taxon>
        <taxon>Gammaproteobacteria</taxon>
        <taxon>Pasteurellales</taxon>
        <taxon>Pasteurellaceae</taxon>
        <taxon>Haemophilus</taxon>
    </lineage>
</organism>
<name>A0A369Z3G3_HAEPA</name>
<sequence length="159" mass="17616">MSNLSVNIKGLKELGQAMNSLERKVRNSIGVKAMRKGGAVIRNQARANAPVLEHSVSHRKRGTLKKAISASTKIGENGSVTTKIFVRKLKISKITAFKSNGKNSSANPDDPYYWRFVEFGTSKMPAKPFLRPAFTAKKEQASREIIMTLQDEILRGGRK</sequence>
<gene>
    <name evidence="1" type="ORF">DPV87_07325</name>
</gene>
<dbReference type="Pfam" id="PF04883">
    <property type="entry name" value="HK97-gp10_like"/>
    <property type="match status" value="1"/>
</dbReference>
<accession>A0A369Z3G3</accession>
<dbReference type="AlphaFoldDB" id="A0A369Z3G3"/>
<evidence type="ECO:0000313" key="1">
    <source>
        <dbReference type="EMBL" id="RDE90219.1"/>
    </source>
</evidence>
<comment type="caution">
    <text evidence="1">The sequence shown here is derived from an EMBL/GenBank/DDBJ whole genome shotgun (WGS) entry which is preliminary data.</text>
</comment>
<proteinExistence type="predicted"/>
<evidence type="ECO:0000313" key="2">
    <source>
        <dbReference type="Proteomes" id="UP000253910"/>
    </source>
</evidence>
<reference evidence="1 2" key="1">
    <citation type="submission" date="2018-05" db="EMBL/GenBank/DDBJ databases">
        <title>Draft Genome Sequences for a Diverse set of 7 Haemophilus Species.</title>
        <authorList>
            <person name="Nichols M."/>
            <person name="Topaz N."/>
            <person name="Wang X."/>
            <person name="Wang X."/>
            <person name="Boxrud D."/>
        </authorList>
    </citation>
    <scope>NUCLEOTIDE SEQUENCE [LARGE SCALE GENOMIC DNA]</scope>
    <source>
        <strain evidence="1 2">C2008001710</strain>
    </source>
</reference>
<protein>
    <recommendedName>
        <fullName evidence="3">HK97 gp10 family phage protein</fullName>
    </recommendedName>
</protein>
<dbReference type="NCBIfam" id="TIGR01725">
    <property type="entry name" value="phge_HK97_gp10"/>
    <property type="match status" value="1"/>
</dbReference>
<evidence type="ECO:0008006" key="3">
    <source>
        <dbReference type="Google" id="ProtNLM"/>
    </source>
</evidence>
<dbReference type="EMBL" id="QEPW01000012">
    <property type="protein sequence ID" value="RDE90219.1"/>
    <property type="molecule type" value="Genomic_DNA"/>
</dbReference>
<dbReference type="Proteomes" id="UP000253910">
    <property type="component" value="Unassembled WGS sequence"/>
</dbReference>
<dbReference type="InterPro" id="IPR010064">
    <property type="entry name" value="HK97-gp10_tail"/>
</dbReference>
<dbReference type="RefSeq" id="WP_111315695.1">
    <property type="nucleotide sequence ID" value="NZ_QEPW01000012.1"/>
</dbReference>